<dbReference type="RefSeq" id="WP_101533351.1">
    <property type="nucleotide sequence ID" value="NZ_JBFHIU010000003.1"/>
</dbReference>
<name>A0A2N5XS68_9HYPH</name>
<organism evidence="2 3">
    <name type="scientific">Cohaesibacter celericrescens</name>
    <dbReference type="NCBI Taxonomy" id="2067669"/>
    <lineage>
        <taxon>Bacteria</taxon>
        <taxon>Pseudomonadati</taxon>
        <taxon>Pseudomonadota</taxon>
        <taxon>Alphaproteobacteria</taxon>
        <taxon>Hyphomicrobiales</taxon>
        <taxon>Cohaesibacteraceae</taxon>
    </lineage>
</organism>
<dbReference type="OrthoDB" id="7889137at2"/>
<protein>
    <submittedName>
        <fullName evidence="2">Uncharacterized protein</fullName>
    </submittedName>
</protein>
<gene>
    <name evidence="2" type="ORF">C0081_08295</name>
</gene>
<dbReference type="EMBL" id="PKUQ01000016">
    <property type="protein sequence ID" value="PLW77334.1"/>
    <property type="molecule type" value="Genomic_DNA"/>
</dbReference>
<feature type="compositionally biased region" description="Polar residues" evidence="1">
    <location>
        <begin position="30"/>
        <end position="45"/>
    </location>
</feature>
<accession>A0A2N5XS68</accession>
<reference evidence="2 3" key="1">
    <citation type="submission" date="2018-01" db="EMBL/GenBank/DDBJ databases">
        <title>The draft genome sequence of Cohaesibacter sp. H1304.</title>
        <authorList>
            <person name="Wang N.-N."/>
            <person name="Du Z.-J."/>
        </authorList>
    </citation>
    <scope>NUCLEOTIDE SEQUENCE [LARGE SCALE GENOMIC DNA]</scope>
    <source>
        <strain evidence="2 3">H1304</strain>
    </source>
</reference>
<evidence type="ECO:0000313" key="2">
    <source>
        <dbReference type="EMBL" id="PLW77334.1"/>
    </source>
</evidence>
<dbReference type="AlphaFoldDB" id="A0A2N5XS68"/>
<proteinExistence type="predicted"/>
<feature type="region of interest" description="Disordered" evidence="1">
    <location>
        <begin position="28"/>
        <end position="47"/>
    </location>
</feature>
<sequence>MSNTTKINSPRPDNTNIVEADLAQDKMGNNRLQGNDQSQVRNQRQAVPDVKLETDGVIESFEKLDKDVRAERDLGKGNRSKGD</sequence>
<comment type="caution">
    <text evidence="2">The sequence shown here is derived from an EMBL/GenBank/DDBJ whole genome shotgun (WGS) entry which is preliminary data.</text>
</comment>
<evidence type="ECO:0000256" key="1">
    <source>
        <dbReference type="SAM" id="MobiDB-lite"/>
    </source>
</evidence>
<evidence type="ECO:0000313" key="3">
    <source>
        <dbReference type="Proteomes" id="UP000234881"/>
    </source>
</evidence>
<dbReference type="Proteomes" id="UP000234881">
    <property type="component" value="Unassembled WGS sequence"/>
</dbReference>
<keyword evidence="3" id="KW-1185">Reference proteome</keyword>